<dbReference type="Pfam" id="PF00072">
    <property type="entry name" value="Response_reg"/>
    <property type="match status" value="1"/>
</dbReference>
<evidence type="ECO:0000259" key="3">
    <source>
        <dbReference type="PROSITE" id="PS50110"/>
    </source>
</evidence>
<dbReference type="NCBIfam" id="TIGR00229">
    <property type="entry name" value="sensory_box"/>
    <property type="match status" value="1"/>
</dbReference>
<evidence type="ECO:0000256" key="1">
    <source>
        <dbReference type="ARBA" id="ARBA00022553"/>
    </source>
</evidence>
<dbReference type="SUPFAM" id="SSF52172">
    <property type="entry name" value="CheY-like"/>
    <property type="match status" value="1"/>
</dbReference>
<dbReference type="AlphaFoldDB" id="A0A2C8F6U0"/>
<dbReference type="Pfam" id="PF13188">
    <property type="entry name" value="PAS_8"/>
    <property type="match status" value="1"/>
</dbReference>
<dbReference type="SUPFAM" id="SSF55785">
    <property type="entry name" value="PYP-like sensor domain (PAS domain)"/>
    <property type="match status" value="1"/>
</dbReference>
<organism evidence="5 6">
    <name type="scientific">Pseudodesulfovibrio profundus</name>
    <dbReference type="NCBI Taxonomy" id="57320"/>
    <lineage>
        <taxon>Bacteria</taxon>
        <taxon>Pseudomonadati</taxon>
        <taxon>Thermodesulfobacteriota</taxon>
        <taxon>Desulfovibrionia</taxon>
        <taxon>Desulfovibrionales</taxon>
        <taxon>Desulfovibrionaceae</taxon>
    </lineage>
</organism>
<gene>
    <name evidence="5" type="ORF">DPRO_0670</name>
</gene>
<evidence type="ECO:0000313" key="6">
    <source>
        <dbReference type="Proteomes" id="UP000219215"/>
    </source>
</evidence>
<dbReference type="PANTHER" id="PTHR44591:SF3">
    <property type="entry name" value="RESPONSE REGULATORY DOMAIN-CONTAINING PROTEIN"/>
    <property type="match status" value="1"/>
</dbReference>
<dbReference type="CDD" id="cd00130">
    <property type="entry name" value="PAS"/>
    <property type="match status" value="1"/>
</dbReference>
<keyword evidence="1 2" id="KW-0597">Phosphoprotein</keyword>
<dbReference type="InterPro" id="IPR001789">
    <property type="entry name" value="Sig_transdc_resp-reg_receiver"/>
</dbReference>
<dbReference type="InterPro" id="IPR050595">
    <property type="entry name" value="Bact_response_regulator"/>
</dbReference>
<dbReference type="GO" id="GO:0000160">
    <property type="term" value="P:phosphorelay signal transduction system"/>
    <property type="evidence" value="ECO:0007669"/>
    <property type="project" value="InterPro"/>
</dbReference>
<dbReference type="Proteomes" id="UP000219215">
    <property type="component" value="Chromosome DPRO"/>
</dbReference>
<sequence length="265" mass="30546">MQKVLIVDDSQTNLALLEHMLLREGCEIVSAESGQQAIELVAEHDFALILLDIQMPEMNGYETANRIKLLERGKHVPIIFITAIFQDEENVRQGYQTGAVDYLFRPVDVEMLKSKVKVFLQMNAQKQRLEQEIEERKKQDATVSLSELKYRAMFERSVEGLFRASVEGTFLEVNPAMVQILGYDSVEEVINVEGMRQRIMPNIHDQQTYLETLRRDGFVANFEFLAKRKDDETIWCSESSRLVGAEDGKEYIERPLHGKSHTFTL</sequence>
<feature type="domain" description="PAS" evidence="4">
    <location>
        <begin position="146"/>
        <end position="187"/>
    </location>
</feature>
<name>A0A2C8F6U0_9BACT</name>
<evidence type="ECO:0000259" key="4">
    <source>
        <dbReference type="PROSITE" id="PS50112"/>
    </source>
</evidence>
<dbReference type="Gene3D" id="3.40.50.2300">
    <property type="match status" value="1"/>
</dbReference>
<dbReference type="PROSITE" id="PS50110">
    <property type="entry name" value="RESPONSE_REGULATORY"/>
    <property type="match status" value="1"/>
</dbReference>
<dbReference type="InterPro" id="IPR035965">
    <property type="entry name" value="PAS-like_dom_sf"/>
</dbReference>
<dbReference type="PANTHER" id="PTHR44591">
    <property type="entry name" value="STRESS RESPONSE REGULATOR PROTEIN 1"/>
    <property type="match status" value="1"/>
</dbReference>
<dbReference type="InterPro" id="IPR000014">
    <property type="entry name" value="PAS"/>
</dbReference>
<dbReference type="SMART" id="SM00091">
    <property type="entry name" value="PAS"/>
    <property type="match status" value="1"/>
</dbReference>
<feature type="domain" description="Response regulatory" evidence="3">
    <location>
        <begin position="3"/>
        <end position="120"/>
    </location>
</feature>
<dbReference type="RefSeq" id="WP_232005692.1">
    <property type="nucleotide sequence ID" value="NZ_LT907975.1"/>
</dbReference>
<dbReference type="PROSITE" id="PS50112">
    <property type="entry name" value="PAS"/>
    <property type="match status" value="1"/>
</dbReference>
<evidence type="ECO:0000256" key="2">
    <source>
        <dbReference type="PROSITE-ProRule" id="PRU00169"/>
    </source>
</evidence>
<evidence type="ECO:0000313" key="5">
    <source>
        <dbReference type="EMBL" id="SOB57554.1"/>
    </source>
</evidence>
<dbReference type="KEGG" id="pprf:DPRO_0670"/>
<dbReference type="InterPro" id="IPR011006">
    <property type="entry name" value="CheY-like_superfamily"/>
</dbReference>
<proteinExistence type="predicted"/>
<feature type="modified residue" description="4-aspartylphosphate" evidence="2">
    <location>
        <position position="52"/>
    </location>
</feature>
<dbReference type="SMART" id="SM00448">
    <property type="entry name" value="REC"/>
    <property type="match status" value="1"/>
</dbReference>
<dbReference type="EMBL" id="LT907975">
    <property type="protein sequence ID" value="SOB57554.1"/>
    <property type="molecule type" value="Genomic_DNA"/>
</dbReference>
<accession>A0A2C8F6U0</accession>
<keyword evidence="6" id="KW-1185">Reference proteome</keyword>
<protein>
    <submittedName>
        <fullName evidence="5">Response regulator receiver modulated diguanylate cyclase with PAS/PAC sensor</fullName>
    </submittedName>
</protein>
<reference evidence="6" key="1">
    <citation type="submission" date="2017-09" db="EMBL/GenBank/DDBJ databases">
        <authorList>
            <person name="Regsiter A."/>
            <person name="William W."/>
        </authorList>
    </citation>
    <scope>NUCLEOTIDE SEQUENCE [LARGE SCALE GENOMIC DNA]</scope>
    <source>
        <strain evidence="6">500-1</strain>
    </source>
</reference>
<dbReference type="Gene3D" id="3.30.450.20">
    <property type="entry name" value="PAS domain"/>
    <property type="match status" value="1"/>
</dbReference>